<dbReference type="RefSeq" id="WP_248346217.1">
    <property type="nucleotide sequence ID" value="NZ_AP025592.1"/>
</dbReference>
<accession>A0ABN6N6V9</accession>
<dbReference type="Proteomes" id="UP001162734">
    <property type="component" value="Chromosome"/>
</dbReference>
<evidence type="ECO:0000313" key="2">
    <source>
        <dbReference type="Proteomes" id="UP001162734"/>
    </source>
</evidence>
<evidence type="ECO:0000313" key="1">
    <source>
        <dbReference type="EMBL" id="BDG08906.1"/>
    </source>
</evidence>
<dbReference type="EMBL" id="AP025592">
    <property type="protein sequence ID" value="BDG08906.1"/>
    <property type="molecule type" value="Genomic_DNA"/>
</dbReference>
<name>A0ABN6N6V9_9BACT</name>
<gene>
    <name evidence="1" type="ORF">AMPC_20190</name>
</gene>
<reference evidence="2" key="1">
    <citation type="journal article" date="2022" name="Int. J. Syst. Evol. Microbiol.">
        <title>Anaeromyxobacter oryzae sp. nov., Anaeromyxobacter diazotrophicus sp. nov. and Anaeromyxobacter paludicola sp. nov., isolated from paddy soils.</title>
        <authorList>
            <person name="Itoh H."/>
            <person name="Xu Z."/>
            <person name="Mise K."/>
            <person name="Masuda Y."/>
            <person name="Ushijima N."/>
            <person name="Hayakawa C."/>
            <person name="Shiratori Y."/>
            <person name="Senoo K."/>
        </authorList>
    </citation>
    <scope>NUCLEOTIDE SEQUENCE [LARGE SCALE GENOMIC DNA]</scope>
    <source>
        <strain evidence="2">Red630</strain>
    </source>
</reference>
<organism evidence="1 2">
    <name type="scientific">Anaeromyxobacter paludicola</name>
    <dbReference type="NCBI Taxonomy" id="2918171"/>
    <lineage>
        <taxon>Bacteria</taxon>
        <taxon>Pseudomonadati</taxon>
        <taxon>Myxococcota</taxon>
        <taxon>Myxococcia</taxon>
        <taxon>Myxococcales</taxon>
        <taxon>Cystobacterineae</taxon>
        <taxon>Anaeromyxobacteraceae</taxon>
        <taxon>Anaeromyxobacter</taxon>
    </lineage>
</organism>
<protein>
    <submittedName>
        <fullName evidence="1">Uncharacterized protein</fullName>
    </submittedName>
</protein>
<keyword evidence="2" id="KW-1185">Reference proteome</keyword>
<proteinExistence type="predicted"/>
<sequence>MSGSIVVGKSAEEYFRELVGDALASRRLKVQEETEFYLVNLLARFLEREQLFVEAPGGGAEAEPLALILMRALAADRARRYQGLKRLGDTSLFVSGFFGDSLARAAVDVSYYIAMGGRAYGALGDAAIAPAGMTALYAELSARFEQFVDLYAEIAELSDLSSNRGLVRLYERFLVTGSRRVARRLEERGVALFAGPPRPRRGDVH</sequence>